<protein>
    <submittedName>
        <fullName evidence="1">Uncharacterized protein</fullName>
    </submittedName>
</protein>
<dbReference type="EMBL" id="CP011132">
    <property type="protein sequence ID" value="AKE61147.1"/>
    <property type="molecule type" value="Genomic_DNA"/>
</dbReference>
<dbReference type="OrthoDB" id="6628843at2"/>
<dbReference type="KEGG" id="cama:F384_22565"/>
<gene>
    <name evidence="1" type="ORF">F384_22565</name>
</gene>
<evidence type="ECO:0000313" key="2">
    <source>
        <dbReference type="Proteomes" id="UP000034085"/>
    </source>
</evidence>
<dbReference type="Proteomes" id="UP000034085">
    <property type="component" value="Chromosome"/>
</dbReference>
<reference evidence="1 2" key="1">
    <citation type="journal article" date="2013" name="Appl. Microbiol. Biotechnol.">
        <title>Glycerol assimilation and production of 1,3-propanediol by Citrobacter amalonaticus Y19.</title>
        <authorList>
            <person name="Ainala S.K."/>
            <person name="Ashok S."/>
            <person name="Ko Y."/>
            <person name="Park S."/>
        </authorList>
    </citation>
    <scope>NUCLEOTIDE SEQUENCE [LARGE SCALE GENOMIC DNA]</scope>
    <source>
        <strain evidence="1 2">Y19</strain>
    </source>
</reference>
<accession>A0A0F6TYC3</accession>
<evidence type="ECO:0000313" key="1">
    <source>
        <dbReference type="EMBL" id="AKE61147.1"/>
    </source>
</evidence>
<dbReference type="PATRIC" id="fig|1261127.3.peg.4679"/>
<dbReference type="AlphaFoldDB" id="A0A0F6TYC3"/>
<organism evidence="1 2">
    <name type="scientific">Citrobacter amalonaticus Y19</name>
    <dbReference type="NCBI Taxonomy" id="1261127"/>
    <lineage>
        <taxon>Bacteria</taxon>
        <taxon>Pseudomonadati</taxon>
        <taxon>Pseudomonadota</taxon>
        <taxon>Gammaproteobacteria</taxon>
        <taxon>Enterobacterales</taxon>
        <taxon>Enterobacteriaceae</taxon>
        <taxon>Citrobacter</taxon>
    </lineage>
</organism>
<name>A0A0F6TYC3_CITAM</name>
<dbReference type="HOGENOM" id="CLU_201306_0_0_6"/>
<sequence length="71" mass="8349">MHSVSGCQLHDNGTRRVWFFRDNSQVVELMSVPLKLRFKYYDASNRTVRDKGEQADMKKAIESFKKLRGIK</sequence>
<dbReference type="RefSeq" id="WP_046493959.1">
    <property type="nucleotide sequence ID" value="NZ_CP011132.1"/>
</dbReference>
<proteinExistence type="predicted"/>